<evidence type="ECO:0000256" key="1">
    <source>
        <dbReference type="ARBA" id="ARBA00004138"/>
    </source>
</evidence>
<dbReference type="GeneID" id="100211692"/>
<dbReference type="Gene3D" id="1.10.287.70">
    <property type="match status" value="1"/>
</dbReference>
<dbReference type="PROSITE" id="PS50095">
    <property type="entry name" value="PLAT"/>
    <property type="match status" value="1"/>
</dbReference>
<evidence type="ECO:0000259" key="15">
    <source>
        <dbReference type="PROSITE" id="PS50221"/>
    </source>
</evidence>
<dbReference type="InterPro" id="IPR001024">
    <property type="entry name" value="PLAT/LH2_dom"/>
</dbReference>
<dbReference type="Pfam" id="PF01477">
    <property type="entry name" value="PLAT"/>
    <property type="match status" value="1"/>
</dbReference>
<evidence type="ECO:0000256" key="11">
    <source>
        <dbReference type="ARBA" id="ARBA00023273"/>
    </source>
</evidence>
<keyword evidence="16" id="KW-1185">Reference proteome</keyword>
<dbReference type="Pfam" id="PF20519">
    <property type="entry name" value="Polycystin_dom"/>
    <property type="match status" value="1"/>
</dbReference>
<dbReference type="PANTHER" id="PTHR10877:SF150">
    <property type="entry name" value="REJ DOMAIN-CONTAINING PROTEIN"/>
    <property type="match status" value="1"/>
</dbReference>
<dbReference type="InterPro" id="IPR002859">
    <property type="entry name" value="PKD/REJ-like"/>
</dbReference>
<dbReference type="Pfam" id="PF01825">
    <property type="entry name" value="GPS"/>
    <property type="match status" value="1"/>
</dbReference>
<dbReference type="Pfam" id="PF02010">
    <property type="entry name" value="REJ"/>
    <property type="match status" value="1"/>
</dbReference>
<feature type="transmembrane region" description="Helical" evidence="13">
    <location>
        <begin position="3156"/>
        <end position="3186"/>
    </location>
</feature>
<dbReference type="Gene3D" id="2.60.220.50">
    <property type="match status" value="1"/>
</dbReference>
<keyword evidence="11" id="KW-0966">Cell projection</keyword>
<keyword evidence="8" id="KW-0969">Cilium</keyword>
<dbReference type="CDD" id="cd01756">
    <property type="entry name" value="PLAT_repeat"/>
    <property type="match status" value="1"/>
</dbReference>
<dbReference type="InterPro" id="IPR000601">
    <property type="entry name" value="PKD_dom"/>
</dbReference>
<feature type="transmembrane region" description="Helical" evidence="13">
    <location>
        <begin position="3033"/>
        <end position="3053"/>
    </location>
</feature>
<organism evidence="16 17">
    <name type="scientific">Hydra vulgaris</name>
    <name type="common">Hydra</name>
    <name type="synonym">Hydra attenuata</name>
    <dbReference type="NCBI Taxonomy" id="6087"/>
    <lineage>
        <taxon>Eukaryota</taxon>
        <taxon>Metazoa</taxon>
        <taxon>Cnidaria</taxon>
        <taxon>Hydrozoa</taxon>
        <taxon>Hydroidolina</taxon>
        <taxon>Anthoathecata</taxon>
        <taxon>Aplanulata</taxon>
        <taxon>Hydridae</taxon>
        <taxon>Hydra</taxon>
    </lineage>
</organism>
<evidence type="ECO:0000256" key="2">
    <source>
        <dbReference type="ARBA" id="ARBA00004651"/>
    </source>
</evidence>
<gene>
    <name evidence="17" type="primary">LOC100211692</name>
</gene>
<dbReference type="SMART" id="SM00308">
    <property type="entry name" value="LH2"/>
    <property type="match status" value="1"/>
</dbReference>
<reference evidence="17" key="1">
    <citation type="submission" date="2025-08" db="UniProtKB">
        <authorList>
            <consortium name="RefSeq"/>
        </authorList>
    </citation>
    <scope>IDENTIFICATION</scope>
</reference>
<evidence type="ECO:0000256" key="13">
    <source>
        <dbReference type="SAM" id="Phobius"/>
    </source>
</evidence>
<evidence type="ECO:0000256" key="7">
    <source>
        <dbReference type="ARBA" id="ARBA00022989"/>
    </source>
</evidence>
<dbReference type="SMART" id="SM00303">
    <property type="entry name" value="GPS"/>
    <property type="match status" value="1"/>
</dbReference>
<evidence type="ECO:0000256" key="12">
    <source>
        <dbReference type="PROSITE-ProRule" id="PRU00152"/>
    </source>
</evidence>
<keyword evidence="6" id="KW-0732">Signal</keyword>
<feature type="domain" description="PLAT" evidence="14">
    <location>
        <begin position="2343"/>
        <end position="2460"/>
    </location>
</feature>
<keyword evidence="5 13" id="KW-0812">Transmembrane</keyword>
<dbReference type="InterPro" id="IPR000203">
    <property type="entry name" value="GPS"/>
</dbReference>
<dbReference type="InterPro" id="IPR035986">
    <property type="entry name" value="PKD_dom_sf"/>
</dbReference>
<evidence type="ECO:0000313" key="16">
    <source>
        <dbReference type="Proteomes" id="UP001652625"/>
    </source>
</evidence>
<dbReference type="SUPFAM" id="SSF49723">
    <property type="entry name" value="Lipase/lipooxygenase domain (PLAT/LH2 domain)"/>
    <property type="match status" value="1"/>
</dbReference>
<feature type="domain" description="GAIN-B" evidence="15">
    <location>
        <begin position="2143"/>
        <end position="2282"/>
    </location>
</feature>
<keyword evidence="9 13" id="KW-0472">Membrane</keyword>
<feature type="transmembrane region" description="Helical" evidence="13">
    <location>
        <begin position="3226"/>
        <end position="3252"/>
    </location>
</feature>
<dbReference type="InterPro" id="IPR013122">
    <property type="entry name" value="PKD1_2_channel"/>
</dbReference>
<feature type="transmembrane region" description="Helical" evidence="13">
    <location>
        <begin position="2506"/>
        <end position="2525"/>
    </location>
</feature>
<protein>
    <submittedName>
        <fullName evidence="17">Uncharacterized protein LOC100211692 isoform X3</fullName>
    </submittedName>
</protein>
<dbReference type="InterPro" id="IPR057244">
    <property type="entry name" value="GAIN_B"/>
</dbReference>
<evidence type="ECO:0000256" key="3">
    <source>
        <dbReference type="ARBA" id="ARBA00007200"/>
    </source>
</evidence>
<keyword evidence="7 13" id="KW-1133">Transmembrane helix</keyword>
<evidence type="ECO:0000259" key="14">
    <source>
        <dbReference type="PROSITE" id="PS50095"/>
    </source>
</evidence>
<evidence type="ECO:0000256" key="9">
    <source>
        <dbReference type="ARBA" id="ARBA00023136"/>
    </source>
</evidence>
<feature type="transmembrane region" description="Helical" evidence="13">
    <location>
        <begin position="2632"/>
        <end position="2655"/>
    </location>
</feature>
<feature type="transmembrane region" description="Helical" evidence="13">
    <location>
        <begin position="3065"/>
        <end position="3090"/>
    </location>
</feature>
<feature type="transmembrane region" description="Helical" evidence="13">
    <location>
        <begin position="2667"/>
        <end position="2694"/>
    </location>
</feature>
<comment type="caution">
    <text evidence="12">Lacks conserved residue(s) required for the propagation of feature annotation.</text>
</comment>
<evidence type="ECO:0000256" key="6">
    <source>
        <dbReference type="ARBA" id="ARBA00022729"/>
    </source>
</evidence>
<evidence type="ECO:0000256" key="8">
    <source>
        <dbReference type="ARBA" id="ARBA00023069"/>
    </source>
</evidence>
<dbReference type="Pfam" id="PF08016">
    <property type="entry name" value="PKD_channel"/>
    <property type="match status" value="1"/>
</dbReference>
<accession>A0ABM4C9L6</accession>
<feature type="transmembrane region" description="Helical" evidence="13">
    <location>
        <begin position="2550"/>
        <end position="2572"/>
    </location>
</feature>
<evidence type="ECO:0000256" key="10">
    <source>
        <dbReference type="ARBA" id="ARBA00023157"/>
    </source>
</evidence>
<evidence type="ECO:0000256" key="4">
    <source>
        <dbReference type="ARBA" id="ARBA00022475"/>
    </source>
</evidence>
<dbReference type="InterPro" id="IPR051223">
    <property type="entry name" value="Polycystin"/>
</dbReference>
<feature type="transmembrane region" description="Helical" evidence="13">
    <location>
        <begin position="2299"/>
        <end position="2318"/>
    </location>
</feature>
<dbReference type="Gene3D" id="2.60.60.20">
    <property type="entry name" value="PLAT/LH2 domain"/>
    <property type="match status" value="1"/>
</dbReference>
<dbReference type="SUPFAM" id="SSF49299">
    <property type="entry name" value="PKD domain"/>
    <property type="match status" value="1"/>
</dbReference>
<dbReference type="InterPro" id="IPR036392">
    <property type="entry name" value="PLAT/LH2_dom_sf"/>
</dbReference>
<comment type="similarity">
    <text evidence="3">Belongs to the polycystin family.</text>
</comment>
<comment type="subcellular location">
    <subcellularLocation>
        <location evidence="2">Cell membrane</location>
        <topology evidence="2">Multi-pass membrane protein</topology>
    </subcellularLocation>
    <subcellularLocation>
        <location evidence="1">Cell projection</location>
        <location evidence="1">Cilium</location>
    </subcellularLocation>
</comment>
<dbReference type="PROSITE" id="PS50221">
    <property type="entry name" value="GAIN_B"/>
    <property type="match status" value="1"/>
</dbReference>
<keyword evidence="4" id="KW-1003">Cell membrane</keyword>
<feature type="transmembrane region" description="Helical" evidence="13">
    <location>
        <begin position="3123"/>
        <end position="3144"/>
    </location>
</feature>
<name>A0ABM4C9L6_HYDVU</name>
<dbReference type="InterPro" id="IPR046338">
    <property type="entry name" value="GAIN_dom_sf"/>
</dbReference>
<dbReference type="InterPro" id="IPR046791">
    <property type="entry name" value="Polycystin_dom"/>
</dbReference>
<proteinExistence type="inferred from homology"/>
<dbReference type="Pfam" id="PF00801">
    <property type="entry name" value="PKD"/>
    <property type="match status" value="1"/>
</dbReference>
<sequence>MHYYQRFYKYVLISVFLIVSTHHVYSAEYIDSYKADSQGTLNRQVTNWAGQLSSNSCVLYCGCQGYSYAYFKSSECWCGDNIEICNLCSQDVLEKRNATGYSSSFSSFVPSKVDFYDFLYLASNYLPTTVSNAIVINRRATFTNAGYFLFPYPGSYFVSTLMNGPECCSADLNITVTAVANVTVFLSEQIAYNATSFDVDIIISGTDILNLNVSVFSVSGEKSSVLFSKIFPNASGSIYLPVGGVTETDMFKVYEKGPAGPYLSVNLDHQVFEDGEILSFEGHVVALGEITFVVLELFCIDPNLLVDYSTKSCIINGNQNPYFYNSSSIKKDLSGGFMEFSFLGYSATLNTDLRVLFVYSVNATMYGNQVFHLPKNMTFNVSAGQVIGWLSSGTTSGVLGRYDQIDQTRYPTVYFKRINNVTVGDTISKALVTSSELYEHMLQMHIEVKARYRVSIESNFSNGGDIVSYASVIANNGYEALASNDSYVVFPITGFNVTSKTLLLKDEVFNLSFIFATGKRGAKICIDWGEEYNQTEMNCDEITELDVTNHSYSIGGIYNIQLLAYSQYFYQETSLDVFVYCSCDQKLININASSDEDVYLPSNIVLSLQPIIINVYFSGCGIGYLNYTITAVQYNVPDNIIEGSLLVFLGDDSLFTIEIPGFSVYTNITAVVFLDNLVQRNQSIIYLESIVPLSCLPINDFILETNQFMEILVKTEGTQDNCTIYWGNSSISFHKRNSLSDITPISVNVSYSVAKTYSVNILCQNKLSQCNSSFQAFIQDPPNVTVLSPDVLFLSESKAFFIVYIGTNLTIKAIWYLADGSIMETQPAVGINPNMPRNLSFPYKFKNVMGVSSVSNLTLGAHQVCFNVHNDIMNSFYCSNHRVLEKVQAPLLQIVSLDNNVTNYFEQNEILTIQILNFDANKNISYTFNFSDGTVVNTSNSSIKYSYLKWKMCYSVEVTAWNNLSKASNFTDICVYEPVINISNGSINASSPENSTEIMNIIFTFLNGFPFNCTVNYNDNSAEKFFSSDTLTSSFFSSSTTKKIVDISHQYEKPGIYNLTVLCVSRLYTNIYFAEVISENYVTRPSLNIRALCFNGFKVIEKLPIFNIASDMILPFGCNISICTMDQYGTNVTVNISISVDGVYAESQLNQANCVVFPVHSDKEKSLLTFDVFSKNSVSQNYIQYNASILQKVLGFNVTLTNAPSINVPAKIKIVYLNTPGDACVSVNFGDSSPKISNQPNLLVFGDYFCQNLDEYLGFVYQPGKPVGGESLMLSRQFYSGGLYQVIIDIKNVLSNYTVVLPVKVVDFPCFPANISFLSSVGSNLKEAEEAAQFPKCENITLKFKALPNCKRPNVTMKKFVTISKVDNISMSVSKPLLETNESLYTIYGNLGYGWYQIDYEVKMVDTNDGHTIPDTQSSINGFFSIIPCSLRIKVKEGNGFSAKKGGLVYINALNSSDPDDSKAILNPKWFCSPCNTVNESINFNTVKNLMYPIPKVALDDPNFVGCFGKEPFVGKLSDKGHNSLILQLDTSFMKAGCYDIWLLLSVNGAIKQRTKTEHVQLILTDTEPLVPQIKCKMNCLEKINPNSKLTFESVLINKESCNLEKQSLTKFNWAILQKYDIQQNLYEDVTLNFLNQSFTGFQQQNLVLMANALPYDYSYKFKLTAVCEGLTVGFTEINKDLNTPPDVSNASCSLNPQNGSAMDTDFEIKCFGVRDNDLPLTYTYLYRCGDSDAVWEDLTLASSVYPPIVSKLKLPCNISSISKDCQVKVIVKDSYGMSSQPIFGPSMIVNVKCPVSINPPSNTLRKKREISDDVPLCEKINDTNIKYDQGLLTNYMVVLNKMIPFLNPSAKDFCQKKVQESLRHVEVDSPDSAFILLSNIGLPPSPPPSPISKNSSSIPSAAEQNEIEKAKADAAVQLLGTMKSTLDVLDKFTPEQLSAFASMVFSMTAILTGNLKSGLAAEAVKAAMEIETKISFLAVSQMSVGEAPHVLSTSLGEISMRSIDSTQPASFGGFSYSSLGDATSGGGFGAVSSVGANRYSYDKSAKNIKGSVLGLSLADKNGQAKKIANLTQPIYIVLNNTEIPPPIKNFTAYCQLMRDIHRIDATVNSSVIVAYVRPVLENFTGNFFIFLNKGTAPSLIDHQLNCTLPNQVPDNWDSMTSAEQWYWNLEKKWTCFWDQSVLNGTAIGIWCAGIVFYYNNSLTTKLLSMSALPSEDTCDTPVKYYYQAYTRSCLFWNDAKNTWDGEGCTVVEYDTNINQTKCACNHLTNFGGGGPFASPEPINLSATLANINIADNPVVFSVMISIFCLYIILLVWARRKDNQDRIKSQINLLPCNHPSDTYFYEIRVQTGFKKGSSTTADVFLTIFGEEGETPPRRLCCDSKKCFQNGEIDIFFMSVPKSLGELKEIEIRHNNGGHSPGWHCVQVSIKNLQDQQVVEFICNRWLDLIEDDGLICRKLQPAEKEEKENFSYLFSINLIKNLYDGHIWFSIFTKPVLSTFTRCQRLATCTTLLFTTMMTNCMFYRGDDSNKPSDSITLGFVTISVDQLRVAFSSIAIATPLNLIIITLFKYAGPPKTLKHQKYEVSQNPKPYDLSTQSSMHVKIIKFFQSIIFFGKEEEEEEKSAKKSMPHWLIYIGYVLAFSTCVVCAFFIFTYSMAFGKVKANKWMVAMTFTFLQSIFIIEVVKVILLSIFFSSVLKKTPKTQPYETNPLKQNQQQTAADYSEELVKKFEKEFKMPDTRKLEEAKKSRLKDKEIKTIVKEILIHVLLLSLYFTVAFSVLDPSAANLYSSVNQLCTKNGLINSPDIPTADGIASITDWWDWIMHSVVEYLFPDGWYNNMKYEKGFAADNAASKVLSMARIRQIRVKPMSCEKHPVFKYLIDQCNAAYGYNVEETDDYKAGWLPPLNQTERFRRRRGKRKAIWKGFEDPWLYQSSSILNNPFPFTGKFAVYYGSSYSVSIGPKKHFANRILKDMKNNFWVDRYTRALFTEMNLYNANTNMMLIVTYLHEILPTGGWNFYSNIQSLRLYRYNGGLGQITILFDLVFCVVAFVQLYKIFKAVRQKSFVTYICNVWNSFHVIVTISSITAIIVQVGRMFAVKSAVALYLQDSEIFISFQYVGILEYIFQGAIGIVLFFVTMELIRILRFNHKINRLTKIFGIIGSPLASFAILFLTVFIAYVSLAYFLYVAKLEEYATFISSFVNLTQMFLGKFSVQQYFDNAPVFGPFLFASYMIFITMIMINLFVGVICGGFVEMHKPEEKEPTNVLDFISTRVKSIASGSEVVHNPIYLEWADDWDNLISGFSELCDNCIYMMRNIENENLRHIKFFESADKKKKNLLKTVLNSDLLIYENDLCDGITMLERKLKEISTDGANLSISETQF</sequence>
<dbReference type="PANTHER" id="PTHR10877">
    <property type="entry name" value="POLYCYSTIN FAMILY MEMBER"/>
    <property type="match status" value="1"/>
</dbReference>
<feature type="transmembrane region" description="Helical" evidence="13">
    <location>
        <begin position="2763"/>
        <end position="2781"/>
    </location>
</feature>
<dbReference type="Proteomes" id="UP001652625">
    <property type="component" value="Chromosome 08"/>
</dbReference>
<dbReference type="RefSeq" id="XP_065658367.1">
    <property type="nucleotide sequence ID" value="XM_065802295.1"/>
</dbReference>
<evidence type="ECO:0000313" key="17">
    <source>
        <dbReference type="RefSeq" id="XP_065658367.1"/>
    </source>
</evidence>
<keyword evidence="10" id="KW-1015">Disulfide bond</keyword>
<evidence type="ECO:0000256" key="5">
    <source>
        <dbReference type="ARBA" id="ARBA00022692"/>
    </source>
</evidence>